<keyword evidence="2" id="KW-0808">Transferase</keyword>
<keyword evidence="1" id="KW-0489">Methyltransferase</keyword>
<evidence type="ECO:0008006" key="6">
    <source>
        <dbReference type="Google" id="ProtNLM"/>
    </source>
</evidence>
<dbReference type="AlphaFoldDB" id="A0A1G1ZBA8"/>
<dbReference type="Gene3D" id="3.40.50.150">
    <property type="entry name" value="Vaccinia Virus protein VP39"/>
    <property type="match status" value="1"/>
</dbReference>
<evidence type="ECO:0000313" key="4">
    <source>
        <dbReference type="EMBL" id="OGY61804.1"/>
    </source>
</evidence>
<name>A0A1G1ZBA8_9BACT</name>
<organism evidence="4 5">
    <name type="scientific">Candidatus Colwellbacteria bacterium RIFCSPLOWO2_12_FULL_44_13</name>
    <dbReference type="NCBI Taxonomy" id="1797694"/>
    <lineage>
        <taxon>Bacteria</taxon>
        <taxon>Candidatus Colwelliibacteriota</taxon>
    </lineage>
</organism>
<dbReference type="SUPFAM" id="SSF53335">
    <property type="entry name" value="S-adenosyl-L-methionine-dependent methyltransferases"/>
    <property type="match status" value="1"/>
</dbReference>
<accession>A0A1G1ZBA8</accession>
<dbReference type="PROSITE" id="PS51682">
    <property type="entry name" value="SAM_OMT_I"/>
    <property type="match status" value="1"/>
</dbReference>
<dbReference type="GO" id="GO:0008171">
    <property type="term" value="F:O-methyltransferase activity"/>
    <property type="evidence" value="ECO:0007669"/>
    <property type="project" value="InterPro"/>
</dbReference>
<keyword evidence="3" id="KW-0949">S-adenosyl-L-methionine</keyword>
<sequence length="186" mass="20556">MFNKADKVLRDIEKVANERGSSLLPIIGVEKGNVLGEVVKKYQPKLILEIGTLVGYSAILMARHLKGKIISIDISSGNHEAAKANIERAGLSNKVELIVGDALEVIPTLGGPFDMVFIDARKEDYLKYLETAEPLMTENAIVVADNVVKFKTGMKDFLEYVRNSGVYKSELHDFGFDGIEVSRRSK</sequence>
<dbReference type="Pfam" id="PF01596">
    <property type="entry name" value="Methyltransf_3"/>
    <property type="match status" value="1"/>
</dbReference>
<dbReference type="EMBL" id="MHJC01000009">
    <property type="protein sequence ID" value="OGY61804.1"/>
    <property type="molecule type" value="Genomic_DNA"/>
</dbReference>
<dbReference type="PANTHER" id="PTHR43836">
    <property type="entry name" value="CATECHOL O-METHYLTRANSFERASE 1-RELATED"/>
    <property type="match status" value="1"/>
</dbReference>
<dbReference type="GO" id="GO:0032259">
    <property type="term" value="P:methylation"/>
    <property type="evidence" value="ECO:0007669"/>
    <property type="project" value="UniProtKB-KW"/>
</dbReference>
<evidence type="ECO:0000313" key="5">
    <source>
        <dbReference type="Proteomes" id="UP000176976"/>
    </source>
</evidence>
<comment type="caution">
    <text evidence="4">The sequence shown here is derived from an EMBL/GenBank/DDBJ whole genome shotgun (WGS) entry which is preliminary data.</text>
</comment>
<evidence type="ECO:0000256" key="3">
    <source>
        <dbReference type="ARBA" id="ARBA00022691"/>
    </source>
</evidence>
<dbReference type="InterPro" id="IPR002935">
    <property type="entry name" value="SAM_O-MeTrfase"/>
</dbReference>
<evidence type="ECO:0000256" key="2">
    <source>
        <dbReference type="ARBA" id="ARBA00022679"/>
    </source>
</evidence>
<proteinExistence type="predicted"/>
<reference evidence="4 5" key="1">
    <citation type="journal article" date="2016" name="Nat. Commun.">
        <title>Thousands of microbial genomes shed light on interconnected biogeochemical processes in an aquifer system.</title>
        <authorList>
            <person name="Anantharaman K."/>
            <person name="Brown C.T."/>
            <person name="Hug L.A."/>
            <person name="Sharon I."/>
            <person name="Castelle C.J."/>
            <person name="Probst A.J."/>
            <person name="Thomas B.C."/>
            <person name="Singh A."/>
            <person name="Wilkins M.J."/>
            <person name="Karaoz U."/>
            <person name="Brodie E.L."/>
            <person name="Williams K.H."/>
            <person name="Hubbard S.S."/>
            <person name="Banfield J.F."/>
        </authorList>
    </citation>
    <scope>NUCLEOTIDE SEQUENCE [LARGE SCALE GENOMIC DNA]</scope>
</reference>
<protein>
    <recommendedName>
        <fullName evidence="6">Methyltransferase domain-containing protein</fullName>
    </recommendedName>
</protein>
<dbReference type="CDD" id="cd02440">
    <property type="entry name" value="AdoMet_MTases"/>
    <property type="match status" value="1"/>
</dbReference>
<dbReference type="InterPro" id="IPR029063">
    <property type="entry name" value="SAM-dependent_MTases_sf"/>
</dbReference>
<gene>
    <name evidence="4" type="ORF">A3H06_01575</name>
</gene>
<dbReference type="PANTHER" id="PTHR43836:SF2">
    <property type="entry name" value="CATECHOL O-METHYLTRANSFERASE 1-RELATED"/>
    <property type="match status" value="1"/>
</dbReference>
<evidence type="ECO:0000256" key="1">
    <source>
        <dbReference type="ARBA" id="ARBA00022603"/>
    </source>
</evidence>
<dbReference type="Proteomes" id="UP000176976">
    <property type="component" value="Unassembled WGS sequence"/>
</dbReference>